<dbReference type="SUPFAM" id="SSF54909">
    <property type="entry name" value="Dimeric alpha+beta barrel"/>
    <property type="match status" value="2"/>
</dbReference>
<protein>
    <submittedName>
        <fullName evidence="2">Antibiotic biosynthesis monooxygenase</fullName>
    </submittedName>
</protein>
<dbReference type="Pfam" id="PF03992">
    <property type="entry name" value="ABM"/>
    <property type="match status" value="2"/>
</dbReference>
<dbReference type="InterPro" id="IPR050744">
    <property type="entry name" value="AI-2_Isomerase_LsrG"/>
</dbReference>
<dbReference type="Proteomes" id="UP000005070">
    <property type="component" value="Unassembled WGS sequence"/>
</dbReference>
<dbReference type="InterPro" id="IPR007138">
    <property type="entry name" value="ABM_dom"/>
</dbReference>
<reference evidence="2 3" key="1">
    <citation type="submission" date="2012-01" db="EMBL/GenBank/DDBJ databases">
        <authorList>
            <person name="Harkins D.M."/>
            <person name="Madupu R."/>
            <person name="Durkin A.S."/>
            <person name="Torralba M."/>
            <person name="Methe B."/>
            <person name="Sutton G.G."/>
            <person name="Nelson K.E."/>
        </authorList>
    </citation>
    <scope>NUCLEOTIDE SEQUENCE [LARGE SCALE GENOMIC DNA]</scope>
    <source>
        <strain evidence="2 3">SK53</strain>
    </source>
</reference>
<keyword evidence="2" id="KW-0560">Oxidoreductase</keyword>
<dbReference type="RefSeq" id="WP_006270262.1">
    <property type="nucleotide sequence ID" value="NZ_AICQ01000037.1"/>
</dbReference>
<dbReference type="GeneID" id="93847660"/>
<organism evidence="2 3">
    <name type="scientific">Streptococcus constellatus subsp. constellatus SK53</name>
    <dbReference type="NCBI Taxonomy" id="1095730"/>
    <lineage>
        <taxon>Bacteria</taxon>
        <taxon>Bacillati</taxon>
        <taxon>Bacillota</taxon>
        <taxon>Bacilli</taxon>
        <taxon>Lactobacillales</taxon>
        <taxon>Streptococcaceae</taxon>
        <taxon>Streptococcus</taxon>
        <taxon>Streptococcus anginosus group</taxon>
    </lineage>
</organism>
<dbReference type="PROSITE" id="PS51725">
    <property type="entry name" value="ABM"/>
    <property type="match status" value="2"/>
</dbReference>
<dbReference type="InterPro" id="IPR011008">
    <property type="entry name" value="Dimeric_a/b-barrel"/>
</dbReference>
<evidence type="ECO:0000259" key="1">
    <source>
        <dbReference type="PROSITE" id="PS51725"/>
    </source>
</evidence>
<dbReference type="PANTHER" id="PTHR33336:SF3">
    <property type="entry name" value="ABM DOMAIN-CONTAINING PROTEIN"/>
    <property type="match status" value="1"/>
</dbReference>
<comment type="caution">
    <text evidence="2">The sequence shown here is derived from an EMBL/GenBank/DDBJ whole genome shotgun (WGS) entry which is preliminary data.</text>
</comment>
<evidence type="ECO:0000313" key="3">
    <source>
        <dbReference type="Proteomes" id="UP000005070"/>
    </source>
</evidence>
<keyword evidence="2" id="KW-0503">Monooxygenase</keyword>
<evidence type="ECO:0000313" key="2">
    <source>
        <dbReference type="EMBL" id="EID19733.1"/>
    </source>
</evidence>
<feature type="domain" description="ABM" evidence="1">
    <location>
        <begin position="115"/>
        <end position="204"/>
    </location>
</feature>
<accession>A0AAD2SVB2</accession>
<dbReference type="GO" id="GO:0004497">
    <property type="term" value="F:monooxygenase activity"/>
    <property type="evidence" value="ECO:0007669"/>
    <property type="project" value="UniProtKB-KW"/>
</dbReference>
<dbReference type="AlphaFoldDB" id="A0AAD2SVB2"/>
<dbReference type="Gene3D" id="3.30.70.100">
    <property type="match status" value="1"/>
</dbReference>
<proteinExistence type="predicted"/>
<name>A0AAD2SVB2_STRCV</name>
<dbReference type="EMBL" id="AICQ01000037">
    <property type="protein sequence ID" value="EID19733.1"/>
    <property type="molecule type" value="Genomic_DNA"/>
</dbReference>
<sequence>MSKPVVHLFHLGIDEKNRDSFYQVGVENFQTSYEEEAGTLAMYASSLRENPLEYKVFEVYADEAAYQSHRNSPHYQAYVEQVGSQLTKREVFEVEALFLEEKLPSGVWRGPEHHFLKFAQVQVEAGSEKAFESSVLLNMQTSIKEEGSVLAMYAVKDCQQPNLYYFYEVYASAEAYEDHLLSPHFKRYLSETQDLVEEKILLDLENSIAISKGKIAFSD</sequence>
<dbReference type="PANTHER" id="PTHR33336">
    <property type="entry name" value="QUINOL MONOOXYGENASE YGIN-RELATED"/>
    <property type="match status" value="1"/>
</dbReference>
<gene>
    <name evidence="2" type="ORF">HMPREF1044_0444</name>
</gene>
<feature type="domain" description="ABM" evidence="1">
    <location>
        <begin position="5"/>
        <end position="94"/>
    </location>
</feature>